<dbReference type="AlphaFoldDB" id="A0A0D7AQS6"/>
<evidence type="ECO:0000256" key="2">
    <source>
        <dbReference type="ARBA" id="ARBA00005254"/>
    </source>
</evidence>
<evidence type="ECO:0000313" key="6">
    <source>
        <dbReference type="EMBL" id="KIY53163.1"/>
    </source>
</evidence>
<keyword evidence="4" id="KW-0443">Lipid metabolism</keyword>
<comment type="pathway">
    <text evidence="1">Lipid metabolism; fatty acid beta-oxidation.</text>
</comment>
<reference evidence="6 7" key="1">
    <citation type="journal article" date="2015" name="Fungal Genet. Biol.">
        <title>Evolution of novel wood decay mechanisms in Agaricales revealed by the genome sequences of Fistulina hepatica and Cylindrobasidium torrendii.</title>
        <authorList>
            <person name="Floudas D."/>
            <person name="Held B.W."/>
            <person name="Riley R."/>
            <person name="Nagy L.G."/>
            <person name="Koehler G."/>
            <person name="Ransdell A.S."/>
            <person name="Younus H."/>
            <person name="Chow J."/>
            <person name="Chiniquy J."/>
            <person name="Lipzen A."/>
            <person name="Tritt A."/>
            <person name="Sun H."/>
            <person name="Haridas S."/>
            <person name="LaButti K."/>
            <person name="Ohm R.A."/>
            <person name="Kues U."/>
            <person name="Blanchette R.A."/>
            <person name="Grigoriev I.V."/>
            <person name="Minto R.E."/>
            <person name="Hibbett D.S."/>
        </authorList>
    </citation>
    <scope>NUCLEOTIDE SEQUENCE [LARGE SCALE GENOMIC DNA]</scope>
    <source>
        <strain evidence="6 7">ATCC 64428</strain>
    </source>
</reference>
<dbReference type="Proteomes" id="UP000054144">
    <property type="component" value="Unassembled WGS sequence"/>
</dbReference>
<organism evidence="6 7">
    <name type="scientific">Fistulina hepatica ATCC 64428</name>
    <dbReference type="NCBI Taxonomy" id="1128425"/>
    <lineage>
        <taxon>Eukaryota</taxon>
        <taxon>Fungi</taxon>
        <taxon>Dikarya</taxon>
        <taxon>Basidiomycota</taxon>
        <taxon>Agaricomycotina</taxon>
        <taxon>Agaricomycetes</taxon>
        <taxon>Agaricomycetidae</taxon>
        <taxon>Agaricales</taxon>
        <taxon>Fistulinaceae</taxon>
        <taxon>Fistulina</taxon>
    </lineage>
</organism>
<evidence type="ECO:0000256" key="3">
    <source>
        <dbReference type="ARBA" id="ARBA00022832"/>
    </source>
</evidence>
<dbReference type="Gene3D" id="1.10.12.10">
    <property type="entry name" value="Lyase 2-enoyl-coa Hydratase, Chain A, domain 2"/>
    <property type="match status" value="1"/>
</dbReference>
<dbReference type="CDD" id="cd06558">
    <property type="entry name" value="crotonase-like"/>
    <property type="match status" value="1"/>
</dbReference>
<dbReference type="UniPathway" id="UPA00659"/>
<dbReference type="PANTHER" id="PTHR43149">
    <property type="entry name" value="ENOYL-COA HYDRATASE"/>
    <property type="match status" value="1"/>
</dbReference>
<dbReference type="InterPro" id="IPR014748">
    <property type="entry name" value="Enoyl-CoA_hydra_C"/>
</dbReference>
<dbReference type="InterPro" id="IPR045002">
    <property type="entry name" value="Ech1-like"/>
</dbReference>
<proteinExistence type="inferred from homology"/>
<keyword evidence="3" id="KW-0276">Fatty acid metabolism</keyword>
<dbReference type="InterPro" id="IPR029045">
    <property type="entry name" value="ClpP/crotonase-like_dom_sf"/>
</dbReference>
<comment type="similarity">
    <text evidence="2">Belongs to the enoyl-CoA hydratase/isomerase family.</text>
</comment>
<dbReference type="OrthoDB" id="14970at2759"/>
<evidence type="ECO:0000313" key="7">
    <source>
        <dbReference type="Proteomes" id="UP000054144"/>
    </source>
</evidence>
<dbReference type="GO" id="GO:0051750">
    <property type="term" value="F:delta(3,5)-delta(2,4)-dienoyl-CoA isomerase activity"/>
    <property type="evidence" value="ECO:0007669"/>
    <property type="project" value="TreeGrafter"/>
</dbReference>
<sequence>MPVQNHSTEWIRVSEPFPHVFHLELCRPPVNAFSTQFWTEYKDVLEKINLELDARAVVISSKFPKIFTAGIDLADASQFAEFHKLGSDPARVTAYVREHIKEFQYAISTPIRCRFPVIAALHGNVVGLGIDIASACDIRYAASDARFSIKEVDIGLAADIGTLAHLPKITGNASLVRELAYTARSFEAREAEKLGFVSTVVQGGRESVIHAALDLARTIAQKSPVAVFGTKHLLYHAQDHTVAENLEYTSLWNGAALQTQARTFFLKMRVH</sequence>
<evidence type="ECO:0000256" key="1">
    <source>
        <dbReference type="ARBA" id="ARBA00005005"/>
    </source>
</evidence>
<name>A0A0D7AQS6_9AGAR</name>
<dbReference type="Gene3D" id="3.90.226.10">
    <property type="entry name" value="2-enoyl-CoA Hydratase, Chain A, domain 1"/>
    <property type="match status" value="1"/>
</dbReference>
<dbReference type="GO" id="GO:0006635">
    <property type="term" value="P:fatty acid beta-oxidation"/>
    <property type="evidence" value="ECO:0007669"/>
    <property type="project" value="UniProtKB-UniPathway"/>
</dbReference>
<gene>
    <name evidence="6" type="ORF">FISHEDRAFT_33973</name>
</gene>
<dbReference type="EMBL" id="KN881628">
    <property type="protein sequence ID" value="KIY53163.1"/>
    <property type="molecule type" value="Genomic_DNA"/>
</dbReference>
<dbReference type="InterPro" id="IPR001753">
    <property type="entry name" value="Enoyl-CoA_hydra/iso"/>
</dbReference>
<dbReference type="GO" id="GO:0005739">
    <property type="term" value="C:mitochondrion"/>
    <property type="evidence" value="ECO:0007669"/>
    <property type="project" value="TreeGrafter"/>
</dbReference>
<dbReference type="PANTHER" id="PTHR43149:SF1">
    <property type="entry name" value="DELTA(3,5)-DELTA(2,4)-DIENOYL-COA ISOMERASE, MITOCHONDRIAL"/>
    <property type="match status" value="1"/>
</dbReference>
<evidence type="ECO:0000256" key="5">
    <source>
        <dbReference type="ARBA" id="ARBA00023235"/>
    </source>
</evidence>
<keyword evidence="7" id="KW-1185">Reference proteome</keyword>
<dbReference type="SUPFAM" id="SSF52096">
    <property type="entry name" value="ClpP/crotonase"/>
    <property type="match status" value="1"/>
</dbReference>
<accession>A0A0D7AQS6</accession>
<evidence type="ECO:0000256" key="4">
    <source>
        <dbReference type="ARBA" id="ARBA00023098"/>
    </source>
</evidence>
<protein>
    <submittedName>
        <fullName evidence="6">ClpP/crotonase</fullName>
    </submittedName>
</protein>
<keyword evidence="5" id="KW-0413">Isomerase</keyword>
<dbReference type="Pfam" id="PF00378">
    <property type="entry name" value="ECH_1"/>
    <property type="match status" value="1"/>
</dbReference>